<accession>A0A1C7LZQ2</accession>
<evidence type="ECO:0000313" key="1">
    <source>
        <dbReference type="EMBL" id="OBZ69509.1"/>
    </source>
</evidence>
<gene>
    <name evidence="1" type="ORF">A0H81_10169</name>
</gene>
<reference evidence="1 2" key="1">
    <citation type="submission" date="2016-03" db="EMBL/GenBank/DDBJ databases">
        <title>Whole genome sequencing of Grifola frondosa 9006-11.</title>
        <authorList>
            <person name="Min B."/>
            <person name="Park H."/>
            <person name="Kim J.-G."/>
            <person name="Cho H."/>
            <person name="Oh Y.-L."/>
            <person name="Kong W.-S."/>
            <person name="Choi I.-G."/>
        </authorList>
    </citation>
    <scope>NUCLEOTIDE SEQUENCE [LARGE SCALE GENOMIC DNA]</scope>
    <source>
        <strain evidence="1 2">9006-11</strain>
    </source>
</reference>
<comment type="caution">
    <text evidence="1">The sequence shown here is derived from an EMBL/GenBank/DDBJ whole genome shotgun (WGS) entry which is preliminary data.</text>
</comment>
<dbReference type="EMBL" id="LUGG01000015">
    <property type="protein sequence ID" value="OBZ69509.1"/>
    <property type="molecule type" value="Genomic_DNA"/>
</dbReference>
<sequence>MDSNLPGRLRHLLKRRLDFLYESTTRPPLMQPLRWHIHILDQADVESEELRPVLRSERLSETIVVASLLVTRKEIVVDCTTKTVGGRYGTAWVAVNDMVSPMGFLTRLVAIPGFMTPGTDKEFCSIQLFAASVTATQHSKK</sequence>
<organism evidence="1 2">
    <name type="scientific">Grifola frondosa</name>
    <name type="common">Maitake</name>
    <name type="synonym">Polyporus frondosus</name>
    <dbReference type="NCBI Taxonomy" id="5627"/>
    <lineage>
        <taxon>Eukaryota</taxon>
        <taxon>Fungi</taxon>
        <taxon>Dikarya</taxon>
        <taxon>Basidiomycota</taxon>
        <taxon>Agaricomycotina</taxon>
        <taxon>Agaricomycetes</taxon>
        <taxon>Polyporales</taxon>
        <taxon>Grifolaceae</taxon>
        <taxon>Grifola</taxon>
    </lineage>
</organism>
<dbReference type="AlphaFoldDB" id="A0A1C7LZQ2"/>
<name>A0A1C7LZQ2_GRIFR</name>
<dbReference type="Proteomes" id="UP000092993">
    <property type="component" value="Unassembled WGS sequence"/>
</dbReference>
<protein>
    <submittedName>
        <fullName evidence="1">Uncharacterized protein</fullName>
    </submittedName>
</protein>
<keyword evidence="2" id="KW-1185">Reference proteome</keyword>
<evidence type="ECO:0000313" key="2">
    <source>
        <dbReference type="Proteomes" id="UP000092993"/>
    </source>
</evidence>
<proteinExistence type="predicted"/>